<dbReference type="Gene3D" id="3.50.50.60">
    <property type="entry name" value="FAD/NAD(P)-binding domain"/>
    <property type="match status" value="1"/>
</dbReference>
<gene>
    <name evidence="2" type="ORF">HZI73_19775</name>
</gene>
<name>A0A8J8MMY1_9FIRM</name>
<dbReference type="PANTHER" id="PTHR42685:SF22">
    <property type="entry name" value="CONDITIONED MEDIUM FACTOR RECEPTOR 1"/>
    <property type="match status" value="1"/>
</dbReference>
<dbReference type="SUPFAM" id="SSF51905">
    <property type="entry name" value="FAD/NAD(P)-binding domain"/>
    <property type="match status" value="1"/>
</dbReference>
<dbReference type="AlphaFoldDB" id="A0A8J8MMY1"/>
<accession>A0A8J8MMY1</accession>
<evidence type="ECO:0000259" key="1">
    <source>
        <dbReference type="Pfam" id="PF01494"/>
    </source>
</evidence>
<dbReference type="InterPro" id="IPR050407">
    <property type="entry name" value="Geranylgeranyl_reductase"/>
</dbReference>
<dbReference type="Proteomes" id="UP000683246">
    <property type="component" value="Chromosome"/>
</dbReference>
<evidence type="ECO:0000313" key="3">
    <source>
        <dbReference type="Proteomes" id="UP000683246"/>
    </source>
</evidence>
<feature type="domain" description="FAD-binding" evidence="1">
    <location>
        <begin position="133"/>
        <end position="306"/>
    </location>
</feature>
<evidence type="ECO:0000313" key="2">
    <source>
        <dbReference type="EMBL" id="QUI24397.1"/>
    </source>
</evidence>
<dbReference type="InterPro" id="IPR036188">
    <property type="entry name" value="FAD/NAD-bd_sf"/>
</dbReference>
<dbReference type="PANTHER" id="PTHR42685">
    <property type="entry name" value="GERANYLGERANYL DIPHOSPHATE REDUCTASE"/>
    <property type="match status" value="1"/>
</dbReference>
<dbReference type="RefSeq" id="WP_212695092.1">
    <property type="nucleotide sequence ID" value="NZ_CP058649.1"/>
</dbReference>
<reference evidence="2" key="1">
    <citation type="submission" date="2020-07" db="EMBL/GenBank/DDBJ databases">
        <title>Vallitalea pronyensis genome.</title>
        <authorList>
            <person name="Postec A."/>
        </authorList>
    </citation>
    <scope>NUCLEOTIDE SEQUENCE</scope>
    <source>
        <strain evidence="2">FatNI3</strain>
    </source>
</reference>
<dbReference type="PRINTS" id="PR00420">
    <property type="entry name" value="RNGMNOXGNASE"/>
</dbReference>
<dbReference type="NCBIfam" id="NF008519">
    <property type="entry name" value="PRK11445.1"/>
    <property type="match status" value="1"/>
</dbReference>
<protein>
    <submittedName>
        <fullName evidence="2">FAD-binding protein</fullName>
    </submittedName>
</protein>
<dbReference type="InterPro" id="IPR002938">
    <property type="entry name" value="FAD-bd"/>
</dbReference>
<proteinExistence type="predicted"/>
<keyword evidence="3" id="KW-1185">Reference proteome</keyword>
<dbReference type="KEGG" id="vpy:HZI73_19775"/>
<sequence>MYDIVIVGAGPAGATLARMLDSTFNVLILDKRNFDHGICPINKCCGGLLAPDAQKVLGHLGLGIPKNVLVGPQLFTVKTLDFDNHIERFYQRHYINIDREKFDQWLVDLIPEHITCHFGVQYKKYRLLADGQIEVTYTHDGKNHTVKTSYLVGADGGFSLVRKQLGQGQKLQRYASIQEWYRVNDLMPYFTTIFDKDITDFYSWTIPKENALLLGSAIPFRNDVTNRFQQLKQKLIKKGFPLHTCIKREGAYIIRPTKTKALSYGKDQIFLVGEAAGFISPSSAEGFSYGMRSGLKLANAFNALERTLTRQHYEKNCRSLRQNISVKNLKAPFMYHAFLRGAVMQSGIFSMKMNGQHHAAP</sequence>
<dbReference type="Pfam" id="PF01494">
    <property type="entry name" value="FAD_binding_3"/>
    <property type="match status" value="1"/>
</dbReference>
<organism evidence="2 3">
    <name type="scientific">Vallitalea pronyensis</name>
    <dbReference type="NCBI Taxonomy" id="1348613"/>
    <lineage>
        <taxon>Bacteria</taxon>
        <taxon>Bacillati</taxon>
        <taxon>Bacillota</taxon>
        <taxon>Clostridia</taxon>
        <taxon>Lachnospirales</taxon>
        <taxon>Vallitaleaceae</taxon>
        <taxon>Vallitalea</taxon>
    </lineage>
</organism>
<dbReference type="EMBL" id="CP058649">
    <property type="protein sequence ID" value="QUI24397.1"/>
    <property type="molecule type" value="Genomic_DNA"/>
</dbReference>
<dbReference type="GO" id="GO:0071949">
    <property type="term" value="F:FAD binding"/>
    <property type="evidence" value="ECO:0007669"/>
    <property type="project" value="InterPro"/>
</dbReference>